<gene>
    <name evidence="10" type="primary">LOC132804924</name>
</gene>
<keyword evidence="9" id="KW-1185">Reference proteome</keyword>
<feature type="coiled-coil region" evidence="4">
    <location>
        <begin position="32"/>
        <end position="79"/>
    </location>
</feature>
<feature type="domain" description="Disease resistance protein winged helix" evidence="7">
    <location>
        <begin position="448"/>
        <end position="525"/>
    </location>
</feature>
<dbReference type="GeneID" id="132804924"/>
<sequence>MAEFLLSKFAESAVSQTVQRITDLLIYEAASLSSVREDVEVLQNDLKSLQGLIKAADSKQEHDQHLQELVRQVKDVASEADDVIDTYILKVDSSCIKAFHNKRIRPQINSVRARIQNIINTAMPIYGFVSAVREGTSSNVGLQRLLRRSSPNVDDGDNDVVSLKSSTSALTEELTKEEDRLCIVSVVGMGGLGKTTLAKKVFKCVKQKFDCSAWVFISQQYVLRDVLIDIFLQIGSPNENMKFERINSARDILEQKKKEREFLNALPEHELIDSLNDKLKEKRFLVVLDDIWKIEAWYFLERAFPKGKKGSKILFTTRNREVASAADPRSCQVEPPLLTLEESWELLKRKAFPRDIVDAHGCPPEYENLGKEMAKKCAGLPLAVVVLGGLLSTKATLEEWKKVMRDVNSNLNKMQPRQQYEGVNQILALSYHDLPYYLKPCFLYLGNFPEDYEIHKRKLIRLWIGEGFIPMSTGSRGEMEQTWEDVAEGYMEELIHRCMVQVEKRDHTGRGVKTCRMHDLMRDLCINKSREESFAQIMEKTDGSAASFKPSGGSRSRRLVIHPGVDLQYRKTHWACNTFFRKLVNPCSSSLVESNWVEQVHPNLRSLLCLDGIFLPSSALKSSKFRMLRMLEVGVSVGRCEFIVLRGMGDLIHLRYLCVEISGGFFWLSSSIGNLRNLHTLHIKGYAFLRGSVGMISKLIRLRHLLLPDSMRYNQNDFRIDKLKDIETLKNIPASVLIRSYDALHKLTNLRDISILFDSKDSHVEDDVRRVLGSQIVQSGRLTSLRIWIDSSEAGFPSLESLSSCHSLSKLGLEGKMKFQQQQGLIHLPQSLTKLTLKWSAMEQDPMPVLENKLPNLRFLMLGWDAYVGSEMVCSAHGFPNLDTLHLTELNNVREWIVEKGAMPSLKKLKIDWLPKLEMIPEGLEFVTSLKELEIVRMRNSFCEKLQVKNEIEGQDYYKVRHIPSISYSLIV</sequence>
<protein>
    <submittedName>
        <fullName evidence="10">Disease resistance protein At1g50180</fullName>
    </submittedName>
</protein>
<dbReference type="PANTHER" id="PTHR23155:SF1185">
    <property type="entry name" value="DISEASE RESISTANCE RPP8-LIKE PROTEIN 3-RELATED"/>
    <property type="match status" value="1"/>
</dbReference>
<dbReference type="InterPro" id="IPR036388">
    <property type="entry name" value="WH-like_DNA-bd_sf"/>
</dbReference>
<dbReference type="InterPro" id="IPR032675">
    <property type="entry name" value="LRR_dom_sf"/>
</dbReference>
<evidence type="ECO:0000259" key="8">
    <source>
        <dbReference type="Pfam" id="PF23598"/>
    </source>
</evidence>
<evidence type="ECO:0000256" key="4">
    <source>
        <dbReference type="SAM" id="Coils"/>
    </source>
</evidence>
<dbReference type="Proteomes" id="UP001652623">
    <property type="component" value="Chromosome 8"/>
</dbReference>
<evidence type="ECO:0000313" key="9">
    <source>
        <dbReference type="Proteomes" id="UP001652623"/>
    </source>
</evidence>
<dbReference type="SUPFAM" id="SSF52540">
    <property type="entry name" value="P-loop containing nucleoside triphosphate hydrolases"/>
    <property type="match status" value="1"/>
</dbReference>
<proteinExistence type="predicted"/>
<reference evidence="10" key="1">
    <citation type="submission" date="2025-08" db="UniProtKB">
        <authorList>
            <consortium name="RefSeq"/>
        </authorList>
    </citation>
    <scope>IDENTIFICATION</scope>
    <source>
        <tissue evidence="10">Seedling</tissue>
    </source>
</reference>
<dbReference type="Pfam" id="PF23598">
    <property type="entry name" value="LRR_14"/>
    <property type="match status" value="1"/>
</dbReference>
<organism evidence="9 10">
    <name type="scientific">Ziziphus jujuba</name>
    <name type="common">Chinese jujube</name>
    <name type="synonym">Ziziphus sativa</name>
    <dbReference type="NCBI Taxonomy" id="326968"/>
    <lineage>
        <taxon>Eukaryota</taxon>
        <taxon>Viridiplantae</taxon>
        <taxon>Streptophyta</taxon>
        <taxon>Embryophyta</taxon>
        <taxon>Tracheophyta</taxon>
        <taxon>Spermatophyta</taxon>
        <taxon>Magnoliopsida</taxon>
        <taxon>eudicotyledons</taxon>
        <taxon>Gunneridae</taxon>
        <taxon>Pentapetalae</taxon>
        <taxon>rosids</taxon>
        <taxon>fabids</taxon>
        <taxon>Rosales</taxon>
        <taxon>Rhamnaceae</taxon>
        <taxon>Paliureae</taxon>
        <taxon>Ziziphus</taxon>
    </lineage>
</organism>
<evidence type="ECO:0000259" key="5">
    <source>
        <dbReference type="Pfam" id="PF00931"/>
    </source>
</evidence>
<evidence type="ECO:0000256" key="2">
    <source>
        <dbReference type="ARBA" id="ARBA00022741"/>
    </source>
</evidence>
<keyword evidence="1" id="KW-0677">Repeat</keyword>
<name>A0ABM4AEZ6_ZIZJJ</name>
<feature type="domain" description="NB-ARC" evidence="5">
    <location>
        <begin position="166"/>
        <end position="355"/>
    </location>
</feature>
<dbReference type="SUPFAM" id="SSF52058">
    <property type="entry name" value="L domain-like"/>
    <property type="match status" value="1"/>
</dbReference>
<dbReference type="InterPro" id="IPR041118">
    <property type="entry name" value="Rx_N"/>
</dbReference>
<keyword evidence="2" id="KW-0547">Nucleotide-binding</keyword>
<dbReference type="InterPro" id="IPR058922">
    <property type="entry name" value="WHD_DRP"/>
</dbReference>
<feature type="domain" description="Disease resistance R13L4/SHOC-2-like LRR" evidence="8">
    <location>
        <begin position="620"/>
        <end position="936"/>
    </location>
</feature>
<evidence type="ECO:0000256" key="1">
    <source>
        <dbReference type="ARBA" id="ARBA00022737"/>
    </source>
</evidence>
<dbReference type="Pfam" id="PF18052">
    <property type="entry name" value="Rx_N"/>
    <property type="match status" value="1"/>
</dbReference>
<dbReference type="InterPro" id="IPR027417">
    <property type="entry name" value="P-loop_NTPase"/>
</dbReference>
<dbReference type="PANTHER" id="PTHR23155">
    <property type="entry name" value="DISEASE RESISTANCE PROTEIN RP"/>
    <property type="match status" value="1"/>
</dbReference>
<dbReference type="Gene3D" id="1.10.8.430">
    <property type="entry name" value="Helical domain of apoptotic protease-activating factors"/>
    <property type="match status" value="1"/>
</dbReference>
<dbReference type="RefSeq" id="XP_060675309.1">
    <property type="nucleotide sequence ID" value="XM_060819326.1"/>
</dbReference>
<dbReference type="InterPro" id="IPR002182">
    <property type="entry name" value="NB-ARC"/>
</dbReference>
<dbReference type="Pfam" id="PF23559">
    <property type="entry name" value="WHD_DRP"/>
    <property type="match status" value="1"/>
</dbReference>
<dbReference type="Gene3D" id="1.10.10.10">
    <property type="entry name" value="Winged helix-like DNA-binding domain superfamily/Winged helix DNA-binding domain"/>
    <property type="match status" value="1"/>
</dbReference>
<evidence type="ECO:0000313" key="10">
    <source>
        <dbReference type="RefSeq" id="XP_060675309.1"/>
    </source>
</evidence>
<dbReference type="PRINTS" id="PR00364">
    <property type="entry name" value="DISEASERSIST"/>
</dbReference>
<dbReference type="Gene3D" id="3.80.10.10">
    <property type="entry name" value="Ribonuclease Inhibitor"/>
    <property type="match status" value="1"/>
</dbReference>
<feature type="domain" description="Disease resistance N-terminal" evidence="6">
    <location>
        <begin position="13"/>
        <end position="95"/>
    </location>
</feature>
<dbReference type="InterPro" id="IPR042197">
    <property type="entry name" value="Apaf_helical"/>
</dbReference>
<dbReference type="InterPro" id="IPR044974">
    <property type="entry name" value="Disease_R_plants"/>
</dbReference>
<dbReference type="InterPro" id="IPR055414">
    <property type="entry name" value="LRR_R13L4/SHOC2-like"/>
</dbReference>
<dbReference type="Gene3D" id="3.40.50.300">
    <property type="entry name" value="P-loop containing nucleotide triphosphate hydrolases"/>
    <property type="match status" value="1"/>
</dbReference>
<dbReference type="Gene3D" id="1.20.5.4130">
    <property type="match status" value="1"/>
</dbReference>
<evidence type="ECO:0000256" key="3">
    <source>
        <dbReference type="ARBA" id="ARBA00022821"/>
    </source>
</evidence>
<keyword evidence="4" id="KW-0175">Coiled coil</keyword>
<evidence type="ECO:0000259" key="6">
    <source>
        <dbReference type="Pfam" id="PF18052"/>
    </source>
</evidence>
<accession>A0ABM4AEZ6</accession>
<dbReference type="InterPro" id="IPR038005">
    <property type="entry name" value="RX-like_CC"/>
</dbReference>
<evidence type="ECO:0000259" key="7">
    <source>
        <dbReference type="Pfam" id="PF23559"/>
    </source>
</evidence>
<dbReference type="Pfam" id="PF00931">
    <property type="entry name" value="NB-ARC"/>
    <property type="match status" value="1"/>
</dbReference>
<keyword evidence="3" id="KW-0611">Plant defense</keyword>
<dbReference type="CDD" id="cd14798">
    <property type="entry name" value="RX-CC_like"/>
    <property type="match status" value="1"/>
</dbReference>